<dbReference type="GO" id="GO:0009143">
    <property type="term" value="P:nucleoside triphosphate catabolic process"/>
    <property type="evidence" value="ECO:0007669"/>
    <property type="project" value="InterPro"/>
</dbReference>
<dbReference type="Gene3D" id="1.10.287.1080">
    <property type="entry name" value="MazG-like"/>
    <property type="match status" value="1"/>
</dbReference>
<dbReference type="InterPro" id="IPR025984">
    <property type="entry name" value="DCTPP"/>
</dbReference>
<evidence type="ECO:0000313" key="1">
    <source>
        <dbReference type="EMBL" id="OGG46552.1"/>
    </source>
</evidence>
<organism evidence="1 2">
    <name type="scientific">Handelsmanbacteria sp. (strain RIFCSPLOWO2_12_FULL_64_10)</name>
    <dbReference type="NCBI Taxonomy" id="1817868"/>
    <lineage>
        <taxon>Bacteria</taxon>
        <taxon>Candidatus Handelsmaniibacteriota</taxon>
    </lineage>
</organism>
<dbReference type="SUPFAM" id="SSF101386">
    <property type="entry name" value="all-alpha NTP pyrophosphatases"/>
    <property type="match status" value="1"/>
</dbReference>
<dbReference type="EMBL" id="MFKF01000303">
    <property type="protein sequence ID" value="OGG46552.1"/>
    <property type="molecule type" value="Genomic_DNA"/>
</dbReference>
<comment type="caution">
    <text evidence="1">The sequence shown here is derived from an EMBL/GenBank/DDBJ whole genome shotgun (WGS) entry which is preliminary data.</text>
</comment>
<protein>
    <recommendedName>
        <fullName evidence="3">NTP pyrophosphohydrolase MazG putative catalytic core domain-containing protein</fullName>
    </recommendedName>
</protein>
<reference evidence="1 2" key="1">
    <citation type="journal article" date="2016" name="Nat. Commun.">
        <title>Thousands of microbial genomes shed light on interconnected biogeochemical processes in an aquifer system.</title>
        <authorList>
            <person name="Anantharaman K."/>
            <person name="Brown C.T."/>
            <person name="Hug L.A."/>
            <person name="Sharon I."/>
            <person name="Castelle C.J."/>
            <person name="Probst A.J."/>
            <person name="Thomas B.C."/>
            <person name="Singh A."/>
            <person name="Wilkins M.J."/>
            <person name="Karaoz U."/>
            <person name="Brodie E.L."/>
            <person name="Williams K.H."/>
            <person name="Hubbard S.S."/>
            <person name="Banfield J.F."/>
        </authorList>
    </citation>
    <scope>NUCLEOTIDE SEQUENCE [LARGE SCALE GENOMIC DNA]</scope>
    <source>
        <strain evidence="2">RIFCSPLOWO2_12_FULL_64_10</strain>
    </source>
</reference>
<dbReference type="GO" id="GO:0047429">
    <property type="term" value="F:nucleoside triphosphate diphosphatase activity"/>
    <property type="evidence" value="ECO:0007669"/>
    <property type="project" value="InterPro"/>
</dbReference>
<evidence type="ECO:0000313" key="2">
    <source>
        <dbReference type="Proteomes" id="UP000178606"/>
    </source>
</evidence>
<dbReference type="Proteomes" id="UP000178606">
    <property type="component" value="Unassembled WGS sequence"/>
</dbReference>
<proteinExistence type="predicted"/>
<dbReference type="AlphaFoldDB" id="A0A1F6CC84"/>
<dbReference type="Pfam" id="PF12643">
    <property type="entry name" value="MazG-like"/>
    <property type="match status" value="1"/>
</dbReference>
<gene>
    <name evidence="1" type="ORF">A3F84_18675</name>
</gene>
<evidence type="ECO:0008006" key="3">
    <source>
        <dbReference type="Google" id="ProtNLM"/>
    </source>
</evidence>
<accession>A0A1F6CC84</accession>
<name>A0A1F6CC84_HANXR</name>
<sequence length="115" mass="12501">MWRTQEEIAAFDAARFTSLGPGYLALNLAGEAGELANLVKKLWRADPAMGQPEGFSAVSAESRVQLADEMADVVITTIVLANHLGIDVEIEVARKLAVIDERLRAGYYGREARPS</sequence>